<organism evidence="2">
    <name type="scientific">Dissoconium aciculare CBS 342.82</name>
    <dbReference type="NCBI Taxonomy" id="1314786"/>
    <lineage>
        <taxon>Eukaryota</taxon>
        <taxon>Fungi</taxon>
        <taxon>Dikarya</taxon>
        <taxon>Ascomycota</taxon>
        <taxon>Pezizomycotina</taxon>
        <taxon>Dothideomycetes</taxon>
        <taxon>Dothideomycetidae</taxon>
        <taxon>Mycosphaerellales</taxon>
        <taxon>Dissoconiaceae</taxon>
        <taxon>Dissoconium</taxon>
    </lineage>
</organism>
<keyword evidence="1" id="KW-1185">Reference proteome</keyword>
<reference evidence="2" key="2">
    <citation type="submission" date="2020-04" db="EMBL/GenBank/DDBJ databases">
        <authorList>
            <consortium name="NCBI Genome Project"/>
        </authorList>
    </citation>
    <scope>NUCLEOTIDE SEQUENCE</scope>
    <source>
        <strain evidence="2">CBS 342.82</strain>
    </source>
</reference>
<accession>A0A6J3MDJ7</accession>
<reference evidence="2" key="3">
    <citation type="submission" date="2025-08" db="UniProtKB">
        <authorList>
            <consortium name="RefSeq"/>
        </authorList>
    </citation>
    <scope>IDENTIFICATION</scope>
    <source>
        <strain evidence="2">CBS 342.82</strain>
    </source>
</reference>
<evidence type="ECO:0000313" key="2">
    <source>
        <dbReference type="RefSeq" id="XP_033462710.1"/>
    </source>
</evidence>
<dbReference type="RefSeq" id="XP_033462710.1">
    <property type="nucleotide sequence ID" value="XM_033599322.1"/>
</dbReference>
<dbReference type="GeneID" id="54357121"/>
<reference evidence="2" key="1">
    <citation type="submission" date="2020-01" db="EMBL/GenBank/DDBJ databases">
        <authorList>
            <consortium name="DOE Joint Genome Institute"/>
            <person name="Haridas S."/>
            <person name="Albert R."/>
            <person name="Binder M."/>
            <person name="Bloem J."/>
            <person name="Labutti K."/>
            <person name="Salamov A."/>
            <person name="Andreopoulos B."/>
            <person name="Baker S.E."/>
            <person name="Barry K."/>
            <person name="Bills G."/>
            <person name="Bluhm B.H."/>
            <person name="Cannon C."/>
            <person name="Castanera R."/>
            <person name="Culley D.E."/>
            <person name="Daum C."/>
            <person name="Ezra D."/>
            <person name="Gonzalez J.B."/>
            <person name="Henrissat B."/>
            <person name="Kuo A."/>
            <person name="Liang C."/>
            <person name="Lipzen A."/>
            <person name="Lutzoni F."/>
            <person name="Magnuson J."/>
            <person name="Mondo S."/>
            <person name="Nolan M."/>
            <person name="Ohm R."/>
            <person name="Pangilinan J."/>
            <person name="Park H.-J."/>
            <person name="Ramirez L."/>
            <person name="Alfaro M."/>
            <person name="Sun H."/>
            <person name="Tritt A."/>
            <person name="Yoshinaga Y."/>
            <person name="Zwiers L.-H."/>
            <person name="Turgeon B.G."/>
            <person name="Goodwin S.B."/>
            <person name="Spatafora J.W."/>
            <person name="Crous P.W."/>
            <person name="Grigoriev I.V."/>
        </authorList>
    </citation>
    <scope>NUCLEOTIDE SEQUENCE</scope>
    <source>
        <strain evidence="2">CBS 342.82</strain>
    </source>
</reference>
<dbReference type="AlphaFoldDB" id="A0A6J3MDJ7"/>
<dbReference type="Proteomes" id="UP000504637">
    <property type="component" value="Unplaced"/>
</dbReference>
<proteinExistence type="predicted"/>
<evidence type="ECO:0000313" key="1">
    <source>
        <dbReference type="Proteomes" id="UP000504637"/>
    </source>
</evidence>
<gene>
    <name evidence="2" type="ORF">K489DRAFT_164768</name>
</gene>
<sequence>MLVADATRAPAYLRVSVCAARVRLLSSVLYMLVVDETAAILVTIPSLSLSVWAGVSVSDLRSGVICASIEKEKAFLSTDVGVETMLVPLDCDREARSAFIWSQFTTAGTWLCVCIRKMDGERGIVSLSSLSHHHHHHRCRFSFCSFIRLGFSKSFFRWDLKDVRTSFRHCCDRI</sequence>
<name>A0A6J3MDJ7_9PEZI</name>
<protein>
    <submittedName>
        <fullName evidence="2">Uncharacterized protein</fullName>
    </submittedName>
</protein>